<dbReference type="Proteomes" id="UP000579945">
    <property type="component" value="Unassembled WGS sequence"/>
</dbReference>
<dbReference type="GO" id="GO:0006950">
    <property type="term" value="P:response to stress"/>
    <property type="evidence" value="ECO:0007669"/>
    <property type="project" value="TreeGrafter"/>
</dbReference>
<organism evidence="2 3">
    <name type="scientific">Nonomuraea dietziae</name>
    <dbReference type="NCBI Taxonomy" id="65515"/>
    <lineage>
        <taxon>Bacteria</taxon>
        <taxon>Bacillati</taxon>
        <taxon>Actinomycetota</taxon>
        <taxon>Actinomycetes</taxon>
        <taxon>Streptosporangiales</taxon>
        <taxon>Streptosporangiaceae</taxon>
        <taxon>Nonomuraea</taxon>
    </lineage>
</organism>
<dbReference type="InterPro" id="IPR039422">
    <property type="entry name" value="MarR/SlyA-like"/>
</dbReference>
<dbReference type="PRINTS" id="PR00598">
    <property type="entry name" value="HTHMARR"/>
</dbReference>
<dbReference type="PROSITE" id="PS50995">
    <property type="entry name" value="HTH_MARR_2"/>
    <property type="match status" value="1"/>
</dbReference>
<dbReference type="InterPro" id="IPR036390">
    <property type="entry name" value="WH_DNA-bd_sf"/>
</dbReference>
<name>A0A7W5Y9S1_9ACTN</name>
<dbReference type="RefSeq" id="WP_312895743.1">
    <property type="nucleotide sequence ID" value="NZ_BAAAXX010000178.1"/>
</dbReference>
<gene>
    <name evidence="2" type="ORF">FHR33_005616</name>
</gene>
<protein>
    <submittedName>
        <fullName evidence="2">DNA-binding MarR family transcriptional regulator</fullName>
    </submittedName>
</protein>
<dbReference type="PANTHER" id="PTHR33164">
    <property type="entry name" value="TRANSCRIPTIONAL REGULATOR, MARR FAMILY"/>
    <property type="match status" value="1"/>
</dbReference>
<dbReference type="Gene3D" id="1.10.10.10">
    <property type="entry name" value="Winged helix-like DNA-binding domain superfamily/Winged helix DNA-binding domain"/>
    <property type="match status" value="1"/>
</dbReference>
<keyword evidence="2" id="KW-0238">DNA-binding</keyword>
<sequence length="147" mass="16718">MNRLNETEHAAWIGYRRMRLLLDLQIQRDLMRDSGLSEPDFDVLSNLSEATGQRMRLTELAAHLRWSKSRLSHHIGRMEGRGLVSRQEVAHDGRGAAIVLTSRGVSTIKEATPGHVASLRRHFIDLLTEDELRTLAQVSRTVLSRLE</sequence>
<comment type="caution">
    <text evidence="2">The sequence shown here is derived from an EMBL/GenBank/DDBJ whole genome shotgun (WGS) entry which is preliminary data.</text>
</comment>
<dbReference type="GO" id="GO:0003700">
    <property type="term" value="F:DNA-binding transcription factor activity"/>
    <property type="evidence" value="ECO:0007669"/>
    <property type="project" value="InterPro"/>
</dbReference>
<evidence type="ECO:0000259" key="1">
    <source>
        <dbReference type="PROSITE" id="PS50995"/>
    </source>
</evidence>
<dbReference type="SMART" id="SM00347">
    <property type="entry name" value="HTH_MARR"/>
    <property type="match status" value="1"/>
</dbReference>
<dbReference type="GeneID" id="95391934"/>
<reference evidence="2 3" key="1">
    <citation type="submission" date="2020-08" db="EMBL/GenBank/DDBJ databases">
        <title>Sequencing the genomes of 1000 actinobacteria strains.</title>
        <authorList>
            <person name="Klenk H.-P."/>
        </authorList>
    </citation>
    <scope>NUCLEOTIDE SEQUENCE [LARGE SCALE GENOMIC DNA]</scope>
    <source>
        <strain evidence="2 3">DSM 44320</strain>
    </source>
</reference>
<dbReference type="Pfam" id="PF12802">
    <property type="entry name" value="MarR_2"/>
    <property type="match status" value="1"/>
</dbReference>
<feature type="domain" description="HTH marR-type" evidence="1">
    <location>
        <begin position="1"/>
        <end position="144"/>
    </location>
</feature>
<accession>A0A7W5Y9S1</accession>
<proteinExistence type="predicted"/>
<evidence type="ECO:0000313" key="2">
    <source>
        <dbReference type="EMBL" id="MBB3729756.1"/>
    </source>
</evidence>
<dbReference type="PANTHER" id="PTHR33164:SF99">
    <property type="entry name" value="MARR FAMILY REGULATORY PROTEIN"/>
    <property type="match status" value="1"/>
</dbReference>
<dbReference type="GO" id="GO:0003677">
    <property type="term" value="F:DNA binding"/>
    <property type="evidence" value="ECO:0007669"/>
    <property type="project" value="UniProtKB-KW"/>
</dbReference>
<dbReference type="SUPFAM" id="SSF46785">
    <property type="entry name" value="Winged helix' DNA-binding domain"/>
    <property type="match status" value="1"/>
</dbReference>
<dbReference type="EMBL" id="JACIBV010000001">
    <property type="protein sequence ID" value="MBB3729756.1"/>
    <property type="molecule type" value="Genomic_DNA"/>
</dbReference>
<keyword evidence="3" id="KW-1185">Reference proteome</keyword>
<evidence type="ECO:0000313" key="3">
    <source>
        <dbReference type="Proteomes" id="UP000579945"/>
    </source>
</evidence>
<dbReference type="AlphaFoldDB" id="A0A7W5Y9S1"/>
<dbReference type="InterPro" id="IPR036388">
    <property type="entry name" value="WH-like_DNA-bd_sf"/>
</dbReference>
<dbReference type="InterPro" id="IPR000835">
    <property type="entry name" value="HTH_MarR-typ"/>
</dbReference>